<evidence type="ECO:0000256" key="4">
    <source>
        <dbReference type="SAM" id="SignalP"/>
    </source>
</evidence>
<keyword evidence="4" id="KW-0732">Signal</keyword>
<dbReference type="Gramene" id="TVU21861">
    <property type="protein sequence ID" value="TVU21861"/>
    <property type="gene ID" value="EJB05_31531"/>
</dbReference>
<dbReference type="Gene3D" id="3.40.50.1110">
    <property type="entry name" value="SGNH hydrolase"/>
    <property type="match status" value="1"/>
</dbReference>
<feature type="signal peptide" evidence="4">
    <location>
        <begin position="1"/>
        <end position="24"/>
    </location>
</feature>
<evidence type="ECO:0000256" key="2">
    <source>
        <dbReference type="ARBA" id="ARBA00022801"/>
    </source>
</evidence>
<keyword evidence="3" id="KW-0443">Lipid metabolism</keyword>
<keyword evidence="2" id="KW-0378">Hydrolase</keyword>
<proteinExistence type="inferred from homology"/>
<accession>A0A5J9UF38</accession>
<dbReference type="AlphaFoldDB" id="A0A5J9UF38"/>
<evidence type="ECO:0000256" key="3">
    <source>
        <dbReference type="ARBA" id="ARBA00023098"/>
    </source>
</evidence>
<dbReference type="SUPFAM" id="SSF52266">
    <property type="entry name" value="SGNH hydrolase"/>
    <property type="match status" value="1"/>
</dbReference>
<protein>
    <recommendedName>
        <fullName evidence="7">SGNH hydrolase-type esterase domain-containing protein</fullName>
    </recommendedName>
</protein>
<evidence type="ECO:0000313" key="6">
    <source>
        <dbReference type="Proteomes" id="UP000324897"/>
    </source>
</evidence>
<evidence type="ECO:0000256" key="1">
    <source>
        <dbReference type="ARBA" id="ARBA00008668"/>
    </source>
</evidence>
<comment type="caution">
    <text evidence="5">The sequence shown here is derived from an EMBL/GenBank/DDBJ whole genome shotgun (WGS) entry which is preliminary data.</text>
</comment>
<dbReference type="InterPro" id="IPR036514">
    <property type="entry name" value="SGNH_hydro_sf"/>
</dbReference>
<gene>
    <name evidence="5" type="ORF">EJB05_31531</name>
</gene>
<dbReference type="PANTHER" id="PTHR46020:SF15">
    <property type="entry name" value="SGNH HYDROLASE-TYPE ESTERASE DOMAIN-CONTAINING PROTEIN"/>
    <property type="match status" value="1"/>
</dbReference>
<feature type="chain" id="PRO_5023833052" description="SGNH hydrolase-type esterase domain-containing protein" evidence="4">
    <location>
        <begin position="25"/>
        <end position="356"/>
    </location>
</feature>
<dbReference type="Pfam" id="PF00657">
    <property type="entry name" value="Lipase_GDSL"/>
    <property type="match status" value="1"/>
</dbReference>
<comment type="similarity">
    <text evidence="1">Belongs to the 'GDSL' lipolytic enzyme family.</text>
</comment>
<name>A0A5J9UF38_9POAL</name>
<dbReference type="PANTHER" id="PTHR46020">
    <property type="entry name" value="OSJNBB0059K02.9 PROTEIN"/>
    <property type="match status" value="1"/>
</dbReference>
<dbReference type="EMBL" id="RWGY01000026">
    <property type="protein sequence ID" value="TVU21861.1"/>
    <property type="molecule type" value="Genomic_DNA"/>
</dbReference>
<reference evidence="5 6" key="1">
    <citation type="journal article" date="2019" name="Sci. Rep.">
        <title>A high-quality genome of Eragrostis curvula grass provides insights into Poaceae evolution and supports new strategies to enhance forage quality.</title>
        <authorList>
            <person name="Carballo J."/>
            <person name="Santos B.A.C.M."/>
            <person name="Zappacosta D."/>
            <person name="Garbus I."/>
            <person name="Selva J.P."/>
            <person name="Gallo C.A."/>
            <person name="Diaz A."/>
            <person name="Albertini E."/>
            <person name="Caccamo M."/>
            <person name="Echenique V."/>
        </authorList>
    </citation>
    <scope>NUCLEOTIDE SEQUENCE [LARGE SCALE GENOMIC DNA]</scope>
    <source>
        <strain evidence="6">cv. Victoria</strain>
        <tissue evidence="5">Leaf</tissue>
    </source>
</reference>
<dbReference type="Proteomes" id="UP000324897">
    <property type="component" value="Unassembled WGS sequence"/>
</dbReference>
<evidence type="ECO:0000313" key="5">
    <source>
        <dbReference type="EMBL" id="TVU21861.1"/>
    </source>
</evidence>
<keyword evidence="6" id="KW-1185">Reference proteome</keyword>
<dbReference type="InterPro" id="IPR001087">
    <property type="entry name" value="GDSL"/>
</dbReference>
<organism evidence="5 6">
    <name type="scientific">Eragrostis curvula</name>
    <name type="common">weeping love grass</name>
    <dbReference type="NCBI Taxonomy" id="38414"/>
    <lineage>
        <taxon>Eukaryota</taxon>
        <taxon>Viridiplantae</taxon>
        <taxon>Streptophyta</taxon>
        <taxon>Embryophyta</taxon>
        <taxon>Tracheophyta</taxon>
        <taxon>Spermatophyta</taxon>
        <taxon>Magnoliopsida</taxon>
        <taxon>Liliopsida</taxon>
        <taxon>Poales</taxon>
        <taxon>Poaceae</taxon>
        <taxon>PACMAD clade</taxon>
        <taxon>Chloridoideae</taxon>
        <taxon>Eragrostideae</taxon>
        <taxon>Eragrostidinae</taxon>
        <taxon>Eragrostis</taxon>
    </lineage>
</organism>
<dbReference type="GO" id="GO:0006629">
    <property type="term" value="P:lipid metabolic process"/>
    <property type="evidence" value="ECO:0007669"/>
    <property type="project" value="UniProtKB-KW"/>
</dbReference>
<sequence>MKIPFVLLSCLCFLLLLSGAHVEARPHRGSDHRRNYKLFLFGDSFVDIGNREATPNRVAISRQWYTPYGMSDSAHGYRPTGRFSDGLVQSDFLAKILGRDESPPAYRVWVDADDDGSQFAGVNFAVAGSSVFFNKSEVAASLETQIDQFRHLVGAGDIDQEDLQDSVALVAVSVMHDYALISSWNSDDQFRTFTTAVTDQIVTGVRRLQRLGVSKVLVDLVPPFGCTPWRSWSNHYTTCDSRGNVASSMHNAALKQKLGALDDVLLLNLDDVFNSVFQSGTELSRQFYRKFTPCCDSPDPENGYCGMVGSNGNQQLYSLCPNPGNYFYWDFWHPTQAGWKAVMQALEDPIKDFLDI</sequence>
<evidence type="ECO:0008006" key="7">
    <source>
        <dbReference type="Google" id="ProtNLM"/>
    </source>
</evidence>
<dbReference type="GO" id="GO:0016788">
    <property type="term" value="F:hydrolase activity, acting on ester bonds"/>
    <property type="evidence" value="ECO:0007669"/>
    <property type="project" value="InterPro"/>
</dbReference>
<dbReference type="OrthoDB" id="671228at2759"/>